<dbReference type="EMBL" id="JAMZMM010000028">
    <property type="protein sequence ID" value="MCP2727795.1"/>
    <property type="molecule type" value="Genomic_DNA"/>
</dbReference>
<gene>
    <name evidence="2" type="primary">tnpA</name>
    <name evidence="2" type="ORF">NJ959_04800</name>
</gene>
<evidence type="ECO:0000313" key="3">
    <source>
        <dbReference type="Proteomes" id="UP001204953"/>
    </source>
</evidence>
<accession>A0AAE3GNE7</accession>
<dbReference type="NCBIfam" id="NF033573">
    <property type="entry name" value="transpos_IS200"/>
    <property type="match status" value="1"/>
</dbReference>
<proteinExistence type="predicted"/>
<dbReference type="Gene3D" id="3.30.70.1290">
    <property type="entry name" value="Transposase IS200-like"/>
    <property type="match status" value="1"/>
</dbReference>
<dbReference type="GO" id="GO:0006313">
    <property type="term" value="P:DNA transposition"/>
    <property type="evidence" value="ECO:0007669"/>
    <property type="project" value="InterPro"/>
</dbReference>
<dbReference type="PANTHER" id="PTHR33360:SF2">
    <property type="entry name" value="TRANSPOSASE FOR INSERTION SEQUENCE ELEMENT IS200"/>
    <property type="match status" value="1"/>
</dbReference>
<name>A0AAE3GNE7_9CYAN</name>
<sequence length="137" mass="15597">MRGNFTQLYLHFVWATWDRLPLITPDIQKVVYASIIGKCDRLGCKVVAIGGIEEHVHLLTEVPSTLTVSDLIKHIKGSSSHFITHEIKPGEFFKWQGSYGVFTVSHKDLDTVANYIRNQAIHHRQKSLISDWELPSS</sequence>
<dbReference type="RefSeq" id="WP_254010605.1">
    <property type="nucleotide sequence ID" value="NZ_JAMZMM010000028.1"/>
</dbReference>
<evidence type="ECO:0000313" key="2">
    <source>
        <dbReference type="EMBL" id="MCP2727795.1"/>
    </source>
</evidence>
<dbReference type="Proteomes" id="UP001204953">
    <property type="component" value="Unassembled WGS sequence"/>
</dbReference>
<dbReference type="PANTHER" id="PTHR33360">
    <property type="entry name" value="TRANSPOSASE FOR INSERTION SEQUENCE ELEMENT IS200"/>
    <property type="match status" value="1"/>
</dbReference>
<keyword evidence="3" id="KW-1185">Reference proteome</keyword>
<dbReference type="GO" id="GO:0004803">
    <property type="term" value="F:transposase activity"/>
    <property type="evidence" value="ECO:0007669"/>
    <property type="project" value="InterPro"/>
</dbReference>
<reference evidence="2" key="1">
    <citation type="submission" date="2022-06" db="EMBL/GenBank/DDBJ databases">
        <title>New cyanobacteria of genus Symplocastrum in benthos of Lake Baikal.</title>
        <authorList>
            <person name="Sorokovikova E."/>
            <person name="Tikhonova I."/>
            <person name="Krasnopeev A."/>
            <person name="Evseev P."/>
            <person name="Gladkikh A."/>
            <person name="Belykh O."/>
        </authorList>
    </citation>
    <scope>NUCLEOTIDE SEQUENCE</scope>
    <source>
        <strain evidence="2">BBK-W-15</strain>
    </source>
</reference>
<protein>
    <submittedName>
        <fullName evidence="2">IS200/IS605 family transposase</fullName>
    </submittedName>
</protein>
<dbReference type="InterPro" id="IPR002686">
    <property type="entry name" value="Transposase_17"/>
</dbReference>
<dbReference type="SUPFAM" id="SSF143422">
    <property type="entry name" value="Transposase IS200-like"/>
    <property type="match status" value="1"/>
</dbReference>
<organism evidence="2 3">
    <name type="scientific">Limnofasciculus baicalensis BBK-W-15</name>
    <dbReference type="NCBI Taxonomy" id="2699891"/>
    <lineage>
        <taxon>Bacteria</taxon>
        <taxon>Bacillati</taxon>
        <taxon>Cyanobacteriota</taxon>
        <taxon>Cyanophyceae</taxon>
        <taxon>Coleofasciculales</taxon>
        <taxon>Coleofasciculaceae</taxon>
        <taxon>Limnofasciculus</taxon>
        <taxon>Limnofasciculus baicalensis</taxon>
    </lineage>
</organism>
<evidence type="ECO:0000259" key="1">
    <source>
        <dbReference type="SMART" id="SM01321"/>
    </source>
</evidence>
<dbReference type="InterPro" id="IPR036515">
    <property type="entry name" value="Transposase_17_sf"/>
</dbReference>
<dbReference type="AlphaFoldDB" id="A0AAE3GNE7"/>
<feature type="domain" description="Transposase IS200-like" evidence="1">
    <location>
        <begin position="5"/>
        <end position="119"/>
    </location>
</feature>
<dbReference type="Pfam" id="PF01797">
    <property type="entry name" value="Y1_Tnp"/>
    <property type="match status" value="1"/>
</dbReference>
<dbReference type="GO" id="GO:0003677">
    <property type="term" value="F:DNA binding"/>
    <property type="evidence" value="ECO:0007669"/>
    <property type="project" value="InterPro"/>
</dbReference>
<dbReference type="SMART" id="SM01321">
    <property type="entry name" value="Y1_Tnp"/>
    <property type="match status" value="1"/>
</dbReference>
<comment type="caution">
    <text evidence="2">The sequence shown here is derived from an EMBL/GenBank/DDBJ whole genome shotgun (WGS) entry which is preliminary data.</text>
</comment>